<dbReference type="EMBL" id="WRXN01000010">
    <property type="protein sequence ID" value="MVT10767.1"/>
    <property type="molecule type" value="Genomic_DNA"/>
</dbReference>
<feature type="transmembrane region" description="Helical" evidence="1">
    <location>
        <begin position="12"/>
        <end position="30"/>
    </location>
</feature>
<feature type="transmembrane region" description="Helical" evidence="1">
    <location>
        <begin position="53"/>
        <end position="74"/>
    </location>
</feature>
<organism evidence="3 4">
    <name type="scientific">Chitinophaga tropicalis</name>
    <dbReference type="NCBI Taxonomy" id="2683588"/>
    <lineage>
        <taxon>Bacteria</taxon>
        <taxon>Pseudomonadati</taxon>
        <taxon>Bacteroidota</taxon>
        <taxon>Chitinophagia</taxon>
        <taxon>Chitinophagales</taxon>
        <taxon>Chitinophagaceae</taxon>
        <taxon>Chitinophaga</taxon>
    </lineage>
</organism>
<evidence type="ECO:0000313" key="4">
    <source>
        <dbReference type="Proteomes" id="UP000461730"/>
    </source>
</evidence>
<evidence type="ECO:0000256" key="1">
    <source>
        <dbReference type="SAM" id="Phobius"/>
    </source>
</evidence>
<feature type="domain" description="DUF1648" evidence="2">
    <location>
        <begin position="14"/>
        <end position="60"/>
    </location>
</feature>
<proteinExistence type="predicted"/>
<keyword evidence="1" id="KW-1133">Transmembrane helix</keyword>
<name>A0A7K1U8Q9_9BACT</name>
<dbReference type="RefSeq" id="WP_157308204.1">
    <property type="nucleotide sequence ID" value="NZ_WRXN01000010.1"/>
</dbReference>
<dbReference type="PANTHER" id="PTHR37810">
    <property type="entry name" value="IMMUNITY PROTEIN SDPI"/>
    <property type="match status" value="1"/>
</dbReference>
<reference evidence="3 4" key="1">
    <citation type="submission" date="2019-12" db="EMBL/GenBank/DDBJ databases">
        <title>Chitinophaga sp. strain ysch24 (GDMCC 1.1355), whole genome shotgun sequence.</title>
        <authorList>
            <person name="Zhang X."/>
        </authorList>
    </citation>
    <scope>NUCLEOTIDE SEQUENCE [LARGE SCALE GENOMIC DNA]</scope>
    <source>
        <strain evidence="4">ysch24</strain>
    </source>
</reference>
<feature type="transmembrane region" description="Helical" evidence="1">
    <location>
        <begin position="197"/>
        <end position="214"/>
    </location>
</feature>
<dbReference type="InterPro" id="IPR025962">
    <property type="entry name" value="SdpI/YhfL"/>
</dbReference>
<dbReference type="InterPro" id="IPR026272">
    <property type="entry name" value="SdpI"/>
</dbReference>
<keyword evidence="1" id="KW-0472">Membrane</keyword>
<sequence>MKKPEIGQELLLLLLLILPMAYLGIIWPYMPEVMPTNFNVDGVAERVGNKSDFLLLMTFLFFTNGLLYFLFRYIPHVEDPEMTPHEMAVYHRKYYQIRFMIHIYLAIFTAAIIFMASQGHPFVVERWVFTGVGMLIGVLGIYLRRLEPNYFIGVRTPWTLQSDDIWRLTHHFAGTLWLCTGIAMIIIGFFLPVVTGVFLLIFAGAILAALPYIYSFRLFHTDKG</sequence>
<protein>
    <submittedName>
        <fullName evidence="3">DUF1648 domain-containing protein</fullName>
    </submittedName>
</protein>
<dbReference type="PIRSF" id="PIRSF038959">
    <property type="entry name" value="SdpI"/>
    <property type="match status" value="1"/>
</dbReference>
<evidence type="ECO:0000259" key="2">
    <source>
        <dbReference type="Pfam" id="PF07853"/>
    </source>
</evidence>
<gene>
    <name evidence="3" type="ORF">GO493_21020</name>
</gene>
<accession>A0A7K1U8Q9</accession>
<feature type="transmembrane region" description="Helical" evidence="1">
    <location>
        <begin position="127"/>
        <end position="144"/>
    </location>
</feature>
<keyword evidence="1" id="KW-0812">Transmembrane</keyword>
<evidence type="ECO:0000313" key="3">
    <source>
        <dbReference type="EMBL" id="MVT10767.1"/>
    </source>
</evidence>
<keyword evidence="4" id="KW-1185">Reference proteome</keyword>
<dbReference type="Pfam" id="PF13630">
    <property type="entry name" value="SdpI"/>
    <property type="match status" value="1"/>
</dbReference>
<dbReference type="Proteomes" id="UP000461730">
    <property type="component" value="Unassembled WGS sequence"/>
</dbReference>
<dbReference type="PANTHER" id="PTHR37810:SF5">
    <property type="entry name" value="IMMUNITY PROTEIN SDPI"/>
    <property type="match status" value="1"/>
</dbReference>
<dbReference type="AlphaFoldDB" id="A0A7K1U8Q9"/>
<feature type="transmembrane region" description="Helical" evidence="1">
    <location>
        <begin position="95"/>
        <end position="115"/>
    </location>
</feature>
<comment type="caution">
    <text evidence="3">The sequence shown here is derived from an EMBL/GenBank/DDBJ whole genome shotgun (WGS) entry which is preliminary data.</text>
</comment>
<feature type="transmembrane region" description="Helical" evidence="1">
    <location>
        <begin position="165"/>
        <end position="191"/>
    </location>
</feature>
<dbReference type="Pfam" id="PF07853">
    <property type="entry name" value="DUF1648"/>
    <property type="match status" value="1"/>
</dbReference>
<dbReference type="InterPro" id="IPR012867">
    <property type="entry name" value="DUF1648"/>
</dbReference>
<dbReference type="GO" id="GO:0009636">
    <property type="term" value="P:response to toxic substance"/>
    <property type="evidence" value="ECO:0007669"/>
    <property type="project" value="TreeGrafter"/>
</dbReference>